<dbReference type="OrthoDB" id="337735at2759"/>
<keyword evidence="3" id="KW-1185">Reference proteome</keyword>
<protein>
    <recommendedName>
        <fullName evidence="4">Cyclin</fullName>
    </recommendedName>
</protein>
<dbReference type="InterPro" id="IPR013922">
    <property type="entry name" value="Cyclin_PHO80-like"/>
</dbReference>
<dbReference type="CDD" id="cd20558">
    <property type="entry name" value="CYCLIN_ScPCL7-like"/>
    <property type="match status" value="1"/>
</dbReference>
<dbReference type="InterPro" id="IPR036915">
    <property type="entry name" value="Cyclin-like_sf"/>
</dbReference>
<dbReference type="Pfam" id="PF08613">
    <property type="entry name" value="Cyclin"/>
    <property type="match status" value="1"/>
</dbReference>
<dbReference type="SUPFAM" id="SSF47954">
    <property type="entry name" value="Cyclin-like"/>
    <property type="match status" value="1"/>
</dbReference>
<sequence>MAPLGLGHWKRGSDRKKQKQKKQAQGPQQQSREGTSEEASSSRSPTPGPGGGVPEPEETRRVPRSFFKCPSSDLVALVAGMLQELVGLNDKLPFNPDQLTRFHSRAPPGISIYDYLVRIVKFCSLEKSVLLAMIYYIDLLCTTYATFNINSLTVHRFLITAAMVGSKGLCDSFCTNSHYARVGGLSRAELNLLEVEFLVRVDYRIVPALHSLEQYYRNMVSRADNLYVFDPVEEEEEQPQTQPQPDAQPQQDAQPPPPPSSTATRKRSSVVADTIPTTAVLAQEADLTRYPKSPGTPKRIKPSPRPNTNPVQ</sequence>
<evidence type="ECO:0000256" key="1">
    <source>
        <dbReference type="SAM" id="MobiDB-lite"/>
    </source>
</evidence>
<dbReference type="PANTHER" id="PTHR15615">
    <property type="match status" value="1"/>
</dbReference>
<feature type="compositionally biased region" description="Pro residues" evidence="1">
    <location>
        <begin position="303"/>
        <end position="312"/>
    </location>
</feature>
<evidence type="ECO:0000313" key="3">
    <source>
        <dbReference type="Proteomes" id="UP000761534"/>
    </source>
</evidence>
<dbReference type="GO" id="GO:0016538">
    <property type="term" value="F:cyclin-dependent protein serine/threonine kinase regulator activity"/>
    <property type="evidence" value="ECO:0007669"/>
    <property type="project" value="TreeGrafter"/>
</dbReference>
<evidence type="ECO:0000313" key="2">
    <source>
        <dbReference type="EMBL" id="KAA8916071.1"/>
    </source>
</evidence>
<dbReference type="GO" id="GO:0019901">
    <property type="term" value="F:protein kinase binding"/>
    <property type="evidence" value="ECO:0007669"/>
    <property type="project" value="InterPro"/>
</dbReference>
<proteinExistence type="predicted"/>
<feature type="region of interest" description="Disordered" evidence="1">
    <location>
        <begin position="233"/>
        <end position="312"/>
    </location>
</feature>
<dbReference type="GO" id="GO:0000307">
    <property type="term" value="C:cyclin-dependent protein kinase holoenzyme complex"/>
    <property type="evidence" value="ECO:0007669"/>
    <property type="project" value="TreeGrafter"/>
</dbReference>
<organism evidence="2 3">
    <name type="scientific">Trichomonascus ciferrii</name>
    <dbReference type="NCBI Taxonomy" id="44093"/>
    <lineage>
        <taxon>Eukaryota</taxon>
        <taxon>Fungi</taxon>
        <taxon>Dikarya</taxon>
        <taxon>Ascomycota</taxon>
        <taxon>Saccharomycotina</taxon>
        <taxon>Dipodascomycetes</taxon>
        <taxon>Dipodascales</taxon>
        <taxon>Trichomonascaceae</taxon>
        <taxon>Trichomonascus</taxon>
        <taxon>Trichomonascus ciferrii complex</taxon>
    </lineage>
</organism>
<dbReference type="EMBL" id="SWFS01000124">
    <property type="protein sequence ID" value="KAA8916071.1"/>
    <property type="molecule type" value="Genomic_DNA"/>
</dbReference>
<reference evidence="2" key="1">
    <citation type="journal article" date="2019" name="G3 (Bethesda)">
        <title>Genome Assemblies of Two Rare Opportunistic Yeast Pathogens: Diutina rugosa (syn. Candida rugosa) and Trichomonascus ciferrii (syn. Candida ciferrii).</title>
        <authorList>
            <person name="Mixao V."/>
            <person name="Saus E."/>
            <person name="Hansen A.P."/>
            <person name="Lass-Florl C."/>
            <person name="Gabaldon T."/>
        </authorList>
    </citation>
    <scope>NUCLEOTIDE SEQUENCE</scope>
    <source>
        <strain evidence="2">CBS 4856</strain>
    </source>
</reference>
<dbReference type="Proteomes" id="UP000761534">
    <property type="component" value="Unassembled WGS sequence"/>
</dbReference>
<dbReference type="PANTHER" id="PTHR15615:SF117">
    <property type="entry name" value="PHO85 CYCLIN PHO80"/>
    <property type="match status" value="1"/>
</dbReference>
<accession>A0A642V8D0</accession>
<dbReference type="AlphaFoldDB" id="A0A642V8D0"/>
<feature type="compositionally biased region" description="Low complexity" evidence="1">
    <location>
        <begin position="239"/>
        <end position="253"/>
    </location>
</feature>
<dbReference type="VEuPathDB" id="FungiDB:TRICI_001775"/>
<name>A0A642V8D0_9ASCO</name>
<feature type="region of interest" description="Disordered" evidence="1">
    <location>
        <begin position="1"/>
        <end position="60"/>
    </location>
</feature>
<dbReference type="GO" id="GO:0005634">
    <property type="term" value="C:nucleus"/>
    <property type="evidence" value="ECO:0007669"/>
    <property type="project" value="TreeGrafter"/>
</dbReference>
<gene>
    <name evidence="2" type="ORF">TRICI_001775</name>
</gene>
<evidence type="ECO:0008006" key="4">
    <source>
        <dbReference type="Google" id="ProtNLM"/>
    </source>
</evidence>
<dbReference type="Gene3D" id="1.10.472.10">
    <property type="entry name" value="Cyclin-like"/>
    <property type="match status" value="1"/>
</dbReference>
<comment type="caution">
    <text evidence="2">The sequence shown here is derived from an EMBL/GenBank/DDBJ whole genome shotgun (WGS) entry which is preliminary data.</text>
</comment>
<feature type="compositionally biased region" description="Basic residues" evidence="1">
    <location>
        <begin position="8"/>
        <end position="22"/>
    </location>
</feature>